<name>A0A6G1KCZ1_9PLEO</name>
<keyword evidence="2" id="KW-0812">Transmembrane</keyword>
<feature type="transmembrane region" description="Helical" evidence="2">
    <location>
        <begin position="262"/>
        <end position="281"/>
    </location>
</feature>
<keyword evidence="2" id="KW-1133">Transmembrane helix</keyword>
<feature type="transmembrane region" description="Helical" evidence="2">
    <location>
        <begin position="54"/>
        <end position="71"/>
    </location>
</feature>
<protein>
    <submittedName>
        <fullName evidence="3">Uncharacterized protein</fullName>
    </submittedName>
</protein>
<feature type="compositionally biased region" description="Polar residues" evidence="1">
    <location>
        <begin position="571"/>
        <end position="596"/>
    </location>
</feature>
<feature type="region of interest" description="Disordered" evidence="1">
    <location>
        <begin position="654"/>
        <end position="712"/>
    </location>
</feature>
<feature type="transmembrane region" description="Helical" evidence="2">
    <location>
        <begin position="106"/>
        <end position="124"/>
    </location>
</feature>
<feature type="region of interest" description="Disordered" evidence="1">
    <location>
        <begin position="571"/>
        <end position="612"/>
    </location>
</feature>
<dbReference type="OrthoDB" id="5368516at2759"/>
<organism evidence="3 4">
    <name type="scientific">Pleomassaria siparia CBS 279.74</name>
    <dbReference type="NCBI Taxonomy" id="1314801"/>
    <lineage>
        <taxon>Eukaryota</taxon>
        <taxon>Fungi</taxon>
        <taxon>Dikarya</taxon>
        <taxon>Ascomycota</taxon>
        <taxon>Pezizomycotina</taxon>
        <taxon>Dothideomycetes</taxon>
        <taxon>Pleosporomycetidae</taxon>
        <taxon>Pleosporales</taxon>
        <taxon>Pleomassariaceae</taxon>
        <taxon>Pleomassaria</taxon>
    </lineage>
</organism>
<feature type="transmembrane region" description="Helical" evidence="2">
    <location>
        <begin position="182"/>
        <end position="201"/>
    </location>
</feature>
<feature type="transmembrane region" description="Helical" evidence="2">
    <location>
        <begin position="221"/>
        <end position="241"/>
    </location>
</feature>
<accession>A0A6G1KCZ1</accession>
<evidence type="ECO:0000256" key="1">
    <source>
        <dbReference type="SAM" id="MobiDB-lite"/>
    </source>
</evidence>
<sequence>MEKWDPHYSQLDARSHFNVSLNTSAVRETPWTSENTTRTIIADLKLAQVQTLRTMHLTLGAFSLFLALMTVHRITSDARRLASTQSPLSNKRFAFRSLQNVHPAETFPLVLACGAVIQQIIFIAVQSTSLNSVLANNCRSMAMIAYPAIFLLGYVTLVFGIETAWRGLKRERFAPRGKWNSPACLVSILALLLATWMPTIAWPMFNRCLGDLVWFTMRYELISITVLSIMVFAFFLLTAMISIQLMRTPDMDHNERISASRMCYYLLMVSVVYILVMPVQIQSHERDFENTLATSRIAEVSLFTSGIVVAFFHMFLRVNATRMVINPIAESSTQSTQKRPNFRLFGPSDLEMNISGPIALQGGRRPESRQGLIDVGPEKNLSDFDAEYFMRSNRPLSPGSMQSHGSIDPSRWPLPPFPDINDDVSPDQKRIKSNYSLFPTRAEEIPRLPATVYSPTSATAENRLSKLAIRRPSRDNSFNDTKSVTDVSEAFSFNFLTKPPPLFSGRHQRNESTNSTATVQIGLRFSLAPATLAAANCTNADRVPSSGLGSSPLRHDNSESLVDSVNTLHLPIQSPSRESPLHSPSSTFSGDNTLVNFPNPPPRALSPVKMSPGKTPAFPVLSTERILQPPARPAFTGAPEPILPMSVFSGLRMNPISPSSPSRAASPAISTTSSSSSSRIGVTRSPTAGSPTAYLPLGAGTMARSPPRNGWI</sequence>
<proteinExistence type="predicted"/>
<feature type="transmembrane region" description="Helical" evidence="2">
    <location>
        <begin position="293"/>
        <end position="316"/>
    </location>
</feature>
<feature type="compositionally biased region" description="Low complexity" evidence="1">
    <location>
        <begin position="655"/>
        <end position="686"/>
    </location>
</feature>
<evidence type="ECO:0000313" key="4">
    <source>
        <dbReference type="Proteomes" id="UP000799428"/>
    </source>
</evidence>
<gene>
    <name evidence="3" type="ORF">K504DRAFT_376599</name>
</gene>
<keyword evidence="4" id="KW-1185">Reference proteome</keyword>
<dbReference type="EMBL" id="MU005768">
    <property type="protein sequence ID" value="KAF2710688.1"/>
    <property type="molecule type" value="Genomic_DNA"/>
</dbReference>
<evidence type="ECO:0000256" key="2">
    <source>
        <dbReference type="SAM" id="Phobius"/>
    </source>
</evidence>
<dbReference type="Proteomes" id="UP000799428">
    <property type="component" value="Unassembled WGS sequence"/>
</dbReference>
<feature type="transmembrane region" description="Helical" evidence="2">
    <location>
        <begin position="144"/>
        <end position="161"/>
    </location>
</feature>
<reference evidence="3" key="1">
    <citation type="journal article" date="2020" name="Stud. Mycol.">
        <title>101 Dothideomycetes genomes: a test case for predicting lifestyles and emergence of pathogens.</title>
        <authorList>
            <person name="Haridas S."/>
            <person name="Albert R."/>
            <person name="Binder M."/>
            <person name="Bloem J."/>
            <person name="Labutti K."/>
            <person name="Salamov A."/>
            <person name="Andreopoulos B."/>
            <person name="Baker S."/>
            <person name="Barry K."/>
            <person name="Bills G."/>
            <person name="Bluhm B."/>
            <person name="Cannon C."/>
            <person name="Castanera R."/>
            <person name="Culley D."/>
            <person name="Daum C."/>
            <person name="Ezra D."/>
            <person name="Gonzalez J."/>
            <person name="Henrissat B."/>
            <person name="Kuo A."/>
            <person name="Liang C."/>
            <person name="Lipzen A."/>
            <person name="Lutzoni F."/>
            <person name="Magnuson J."/>
            <person name="Mondo S."/>
            <person name="Nolan M."/>
            <person name="Ohm R."/>
            <person name="Pangilinan J."/>
            <person name="Park H.-J."/>
            <person name="Ramirez L."/>
            <person name="Alfaro M."/>
            <person name="Sun H."/>
            <person name="Tritt A."/>
            <person name="Yoshinaga Y."/>
            <person name="Zwiers L.-H."/>
            <person name="Turgeon B."/>
            <person name="Goodwin S."/>
            <person name="Spatafora J."/>
            <person name="Crous P."/>
            <person name="Grigoriev I."/>
        </authorList>
    </citation>
    <scope>NUCLEOTIDE SEQUENCE</scope>
    <source>
        <strain evidence="3">CBS 279.74</strain>
    </source>
</reference>
<evidence type="ECO:0000313" key="3">
    <source>
        <dbReference type="EMBL" id="KAF2710688.1"/>
    </source>
</evidence>
<keyword evidence="2" id="KW-0472">Membrane</keyword>
<dbReference type="AlphaFoldDB" id="A0A6G1KCZ1"/>